<proteinExistence type="predicted"/>
<dbReference type="InterPro" id="IPR036388">
    <property type="entry name" value="WH-like_DNA-bd_sf"/>
</dbReference>
<organism evidence="5 6">
    <name type="scientific">Leucobacter tardus</name>
    <dbReference type="NCBI Taxonomy" id="501483"/>
    <lineage>
        <taxon>Bacteria</taxon>
        <taxon>Bacillati</taxon>
        <taxon>Actinomycetota</taxon>
        <taxon>Actinomycetes</taxon>
        <taxon>Micrococcales</taxon>
        <taxon>Microbacteriaceae</taxon>
        <taxon>Leucobacter</taxon>
    </lineage>
</organism>
<dbReference type="PROSITE" id="PS50956">
    <property type="entry name" value="HTH_ASNC_2"/>
    <property type="match status" value="1"/>
</dbReference>
<name>A0A939QBA7_9MICO</name>
<dbReference type="AlphaFoldDB" id="A0A939QBA7"/>
<evidence type="ECO:0000256" key="3">
    <source>
        <dbReference type="ARBA" id="ARBA00023163"/>
    </source>
</evidence>
<protein>
    <submittedName>
        <fullName evidence="5">Lrp/AsnC family transcriptional regulator</fullName>
    </submittedName>
</protein>
<dbReference type="EMBL" id="JAGFBF010000001">
    <property type="protein sequence ID" value="MBO2989075.1"/>
    <property type="molecule type" value="Genomic_DNA"/>
</dbReference>
<dbReference type="SMART" id="SM00344">
    <property type="entry name" value="HTH_ASNC"/>
    <property type="match status" value="2"/>
</dbReference>
<dbReference type="Proteomes" id="UP000668403">
    <property type="component" value="Unassembled WGS sequence"/>
</dbReference>
<keyword evidence="2" id="KW-0238">DNA-binding</keyword>
<dbReference type="InterPro" id="IPR019888">
    <property type="entry name" value="Tscrpt_reg_AsnC-like"/>
</dbReference>
<evidence type="ECO:0000259" key="4">
    <source>
        <dbReference type="PROSITE" id="PS50956"/>
    </source>
</evidence>
<dbReference type="Pfam" id="PF13404">
    <property type="entry name" value="HTH_AsnC-type"/>
    <property type="match status" value="2"/>
</dbReference>
<dbReference type="RefSeq" id="WP_208236907.1">
    <property type="nucleotide sequence ID" value="NZ_BAAAQU010000001.1"/>
</dbReference>
<gene>
    <name evidence="5" type="ORF">J4H85_03550</name>
</gene>
<accession>A0A939QBA7</accession>
<sequence>MSDTLDQTDREICAALLRNGRASWRRIARATGIQERTVARRGARLLEQQLVRVKALAQPHLVGRGEATFARIACRPGATPQVAQWLAHRDEALWVATVSDGTAVIAECYLRPEDRSAFIEEAIGELPVTSSSFLPIAYFHRTVRGWNPNILVPEQLEQLGENESQALTAADDPPPLDPTDRDIIALLEVDGRRSIETIAAELGLAKPTVRKRIDHMQRTDTVSIRAVLEPALLGFPNEVLVTARARQSALATLGERIAENWHARWVAEIPAASEVRATLTLGERTELRDVLREIDAHCEDALIELTAAPILHHAKRSDVVLTRA</sequence>
<keyword evidence="1" id="KW-0805">Transcription regulation</keyword>
<dbReference type="SUPFAM" id="SSF46785">
    <property type="entry name" value="Winged helix' DNA-binding domain"/>
    <property type="match status" value="2"/>
</dbReference>
<dbReference type="InterPro" id="IPR000485">
    <property type="entry name" value="AsnC-type_HTH_dom"/>
</dbReference>
<evidence type="ECO:0000313" key="5">
    <source>
        <dbReference type="EMBL" id="MBO2989075.1"/>
    </source>
</evidence>
<keyword evidence="6" id="KW-1185">Reference proteome</keyword>
<dbReference type="PRINTS" id="PR00033">
    <property type="entry name" value="HTHASNC"/>
</dbReference>
<dbReference type="PANTHER" id="PTHR30154">
    <property type="entry name" value="LEUCINE-RESPONSIVE REGULATORY PROTEIN"/>
    <property type="match status" value="1"/>
</dbReference>
<evidence type="ECO:0000313" key="6">
    <source>
        <dbReference type="Proteomes" id="UP000668403"/>
    </source>
</evidence>
<feature type="domain" description="HTH asnC-type" evidence="4">
    <location>
        <begin position="176"/>
        <end position="236"/>
    </location>
</feature>
<evidence type="ECO:0000256" key="2">
    <source>
        <dbReference type="ARBA" id="ARBA00023125"/>
    </source>
</evidence>
<reference evidence="5" key="1">
    <citation type="submission" date="2021-03" db="EMBL/GenBank/DDBJ databases">
        <title>Leucobacter chromiisoli sp. nov., isolated from chromium-containing soil of chemical plant.</title>
        <authorList>
            <person name="Xu Z."/>
        </authorList>
    </citation>
    <scope>NUCLEOTIDE SEQUENCE</scope>
    <source>
        <strain evidence="5">K 70/01</strain>
    </source>
</reference>
<dbReference type="InterPro" id="IPR036390">
    <property type="entry name" value="WH_DNA-bd_sf"/>
</dbReference>
<dbReference type="GO" id="GO:0043565">
    <property type="term" value="F:sequence-specific DNA binding"/>
    <property type="evidence" value="ECO:0007669"/>
    <property type="project" value="InterPro"/>
</dbReference>
<comment type="caution">
    <text evidence="5">The sequence shown here is derived from an EMBL/GenBank/DDBJ whole genome shotgun (WGS) entry which is preliminary data.</text>
</comment>
<evidence type="ECO:0000256" key="1">
    <source>
        <dbReference type="ARBA" id="ARBA00023015"/>
    </source>
</evidence>
<keyword evidence="3" id="KW-0804">Transcription</keyword>
<dbReference type="GO" id="GO:0043200">
    <property type="term" value="P:response to amino acid"/>
    <property type="evidence" value="ECO:0007669"/>
    <property type="project" value="TreeGrafter"/>
</dbReference>
<dbReference type="GO" id="GO:0005829">
    <property type="term" value="C:cytosol"/>
    <property type="evidence" value="ECO:0007669"/>
    <property type="project" value="TreeGrafter"/>
</dbReference>
<dbReference type="Gene3D" id="1.10.10.10">
    <property type="entry name" value="Winged helix-like DNA-binding domain superfamily/Winged helix DNA-binding domain"/>
    <property type="match status" value="2"/>
</dbReference>
<dbReference type="PANTHER" id="PTHR30154:SF34">
    <property type="entry name" value="TRANSCRIPTIONAL REGULATOR AZLB"/>
    <property type="match status" value="1"/>
</dbReference>